<dbReference type="Pfam" id="PF02595">
    <property type="entry name" value="Gly_kinase"/>
    <property type="match status" value="1"/>
</dbReference>
<dbReference type="AlphaFoldDB" id="A0A502CPK2"/>
<dbReference type="InterPro" id="IPR004381">
    <property type="entry name" value="Glycerate_kinase"/>
</dbReference>
<dbReference type="InterPro" id="IPR018197">
    <property type="entry name" value="Glycerate_kinase_RE-like"/>
</dbReference>
<dbReference type="PANTHER" id="PTHR21599:SF0">
    <property type="entry name" value="GLYCERATE KINASE"/>
    <property type="match status" value="1"/>
</dbReference>
<evidence type="ECO:0000313" key="5">
    <source>
        <dbReference type="EMBL" id="TPG15157.1"/>
    </source>
</evidence>
<dbReference type="InterPro" id="IPR036129">
    <property type="entry name" value="Glycerate_kinase_sf"/>
</dbReference>
<evidence type="ECO:0000256" key="4">
    <source>
        <dbReference type="PIRNR" id="PIRNR006078"/>
    </source>
</evidence>
<dbReference type="EMBL" id="RCZM01000005">
    <property type="protein sequence ID" value="TPG15157.1"/>
    <property type="molecule type" value="Genomic_DNA"/>
</dbReference>
<evidence type="ECO:0000256" key="2">
    <source>
        <dbReference type="ARBA" id="ARBA00022679"/>
    </source>
</evidence>
<dbReference type="RefSeq" id="WP_140742359.1">
    <property type="nucleotide sequence ID" value="NZ_RCZM01000005.1"/>
</dbReference>
<reference evidence="5 6" key="1">
    <citation type="journal article" date="2019" name="Environ. Microbiol.">
        <title>Species interactions and distinct microbial communities in high Arctic permafrost affected cryosols are associated with the CH4 and CO2 gas fluxes.</title>
        <authorList>
            <person name="Altshuler I."/>
            <person name="Hamel J."/>
            <person name="Turney S."/>
            <person name="Magnuson E."/>
            <person name="Levesque R."/>
            <person name="Greer C."/>
            <person name="Whyte L.G."/>
        </authorList>
    </citation>
    <scope>NUCLEOTIDE SEQUENCE [LARGE SCALE GENOMIC DNA]</scope>
    <source>
        <strain evidence="5 6">S9.3A</strain>
    </source>
</reference>
<dbReference type="OrthoDB" id="9774290at2"/>
<evidence type="ECO:0000256" key="3">
    <source>
        <dbReference type="ARBA" id="ARBA00022777"/>
    </source>
</evidence>
<dbReference type="NCBIfam" id="TIGR00045">
    <property type="entry name" value="glycerate kinase"/>
    <property type="match status" value="1"/>
</dbReference>
<keyword evidence="2 4" id="KW-0808">Transferase</keyword>
<comment type="similarity">
    <text evidence="1 4">Belongs to the glycerate kinase type-1 family.</text>
</comment>
<sequence>MTRVLLAPDKFKGTLTAAQVAGHLAAGMRSVLPDIETVVVPVADGGDGTLAAAEAAGFARVPLTATGPTGMPWASGWGRRGSEAVVELAEVSGLAQLPDGRLQPLTATSRGTGELIAAALDAGVRRLVVGIGGSACTDGGVGLLQALGARVTTQDGQEVGPGGSGLRQVHGLDLTGLHPGLATAELVVACDVDNPLTGARGAAAVYGPQKGAGPSDVEVLDTALTRWADLVALSTGVDLRNTPGAGAAGGVGFALIAVLGASTRPGAELVFELTGLADAVSTADLVVTGEGSLDAQTLNGKAPAAVAALARDKGVPAVAVAGQVLLSQGELTAAGLDAAYALVDEATTRQEALDAPGPLLERIGARIAREHLGGAR</sequence>
<dbReference type="SUPFAM" id="SSF110738">
    <property type="entry name" value="Glycerate kinase I"/>
    <property type="match status" value="1"/>
</dbReference>
<name>A0A502CPK2_9MICO</name>
<dbReference type="InterPro" id="IPR018193">
    <property type="entry name" value="Glyc_kinase_flavodox-like_fold"/>
</dbReference>
<dbReference type="Gene3D" id="3.90.1510.10">
    <property type="entry name" value="Glycerate kinase, domain 2"/>
    <property type="match status" value="1"/>
</dbReference>
<dbReference type="PIRSF" id="PIRSF006078">
    <property type="entry name" value="GlxK"/>
    <property type="match status" value="1"/>
</dbReference>
<dbReference type="Proteomes" id="UP000317722">
    <property type="component" value="Unassembled WGS sequence"/>
</dbReference>
<dbReference type="PANTHER" id="PTHR21599">
    <property type="entry name" value="GLYCERATE KINASE"/>
    <property type="match status" value="1"/>
</dbReference>
<organism evidence="5 6">
    <name type="scientific">Pedococcus bigeumensis</name>
    <dbReference type="NCBI Taxonomy" id="433644"/>
    <lineage>
        <taxon>Bacteria</taxon>
        <taxon>Bacillati</taxon>
        <taxon>Actinomycetota</taxon>
        <taxon>Actinomycetes</taxon>
        <taxon>Micrococcales</taxon>
        <taxon>Intrasporangiaceae</taxon>
        <taxon>Pedococcus</taxon>
    </lineage>
</organism>
<keyword evidence="3 4" id="KW-0418">Kinase</keyword>
<evidence type="ECO:0000313" key="6">
    <source>
        <dbReference type="Proteomes" id="UP000317722"/>
    </source>
</evidence>
<dbReference type="GO" id="GO:0031388">
    <property type="term" value="P:organic acid phosphorylation"/>
    <property type="evidence" value="ECO:0007669"/>
    <property type="project" value="UniProtKB-UniRule"/>
</dbReference>
<keyword evidence="6" id="KW-1185">Reference proteome</keyword>
<dbReference type="Gene3D" id="3.40.50.10350">
    <property type="entry name" value="Glycerate kinase, domain 1"/>
    <property type="match status" value="1"/>
</dbReference>
<comment type="caution">
    <text evidence="5">The sequence shown here is derived from an EMBL/GenBank/DDBJ whole genome shotgun (WGS) entry which is preliminary data.</text>
</comment>
<evidence type="ECO:0000256" key="1">
    <source>
        <dbReference type="ARBA" id="ARBA00006284"/>
    </source>
</evidence>
<protein>
    <submittedName>
        <fullName evidence="5">Glycerate kinase</fullName>
    </submittedName>
</protein>
<gene>
    <name evidence="5" type="ORF">EAH86_15625</name>
</gene>
<accession>A0A502CPK2</accession>
<proteinExistence type="inferred from homology"/>
<dbReference type="GO" id="GO:0008887">
    <property type="term" value="F:glycerate kinase activity"/>
    <property type="evidence" value="ECO:0007669"/>
    <property type="project" value="UniProtKB-UniRule"/>
</dbReference>